<evidence type="ECO:0000313" key="9">
    <source>
        <dbReference type="EMBL" id="MBB2188673.1"/>
    </source>
</evidence>
<accession>A0A7W4JPV5</accession>
<evidence type="ECO:0000256" key="3">
    <source>
        <dbReference type="ARBA" id="ARBA00022695"/>
    </source>
</evidence>
<dbReference type="RefSeq" id="WP_183117839.1">
    <property type="nucleotide sequence ID" value="NZ_JABEQF010000001.1"/>
</dbReference>
<feature type="binding site" evidence="8">
    <location>
        <position position="177"/>
    </location>
    <ligand>
        <name>ATP</name>
        <dbReference type="ChEBI" id="CHEBI:30616"/>
    </ligand>
</feature>
<comment type="catalytic activity">
    <reaction evidence="8">
        <text>L-seryl-[protein] + UTP = O-(5'-uridylyl)-L-seryl-[protein] + diphosphate</text>
        <dbReference type="Rhea" id="RHEA:64604"/>
        <dbReference type="Rhea" id="RHEA-COMP:9863"/>
        <dbReference type="Rhea" id="RHEA-COMP:16635"/>
        <dbReference type="ChEBI" id="CHEBI:29999"/>
        <dbReference type="ChEBI" id="CHEBI:33019"/>
        <dbReference type="ChEBI" id="CHEBI:46398"/>
        <dbReference type="ChEBI" id="CHEBI:156051"/>
    </reaction>
</comment>
<evidence type="ECO:0000313" key="10">
    <source>
        <dbReference type="Proteomes" id="UP000555756"/>
    </source>
</evidence>
<dbReference type="GO" id="GO:0005524">
    <property type="term" value="F:ATP binding"/>
    <property type="evidence" value="ECO:0007669"/>
    <property type="project" value="UniProtKB-UniRule"/>
</dbReference>
<comment type="caution">
    <text evidence="9">The sequence shown here is derived from an EMBL/GenBank/DDBJ whole genome shotgun (WGS) entry which is preliminary data.</text>
</comment>
<protein>
    <recommendedName>
        <fullName evidence="8">Protein nucleotidyltransferase YdiU</fullName>
        <ecNumber evidence="8">2.7.7.-</ecNumber>
    </recommendedName>
    <alternativeName>
        <fullName evidence="8">Protein adenylyltransferase YdiU</fullName>
        <ecNumber evidence="8">2.7.7.108</ecNumber>
    </alternativeName>
    <alternativeName>
        <fullName evidence="8">Protein uridylyltransferase YdiU</fullName>
        <ecNumber evidence="8">2.7.7.-</ecNumber>
    </alternativeName>
</protein>
<keyword evidence="3 8" id="KW-0548">Nucleotidyltransferase</keyword>
<comment type="similarity">
    <text evidence="1 8">Belongs to the SELO family.</text>
</comment>
<feature type="binding site" evidence="8">
    <location>
        <position position="86"/>
    </location>
    <ligand>
        <name>ATP</name>
        <dbReference type="ChEBI" id="CHEBI:30616"/>
    </ligand>
</feature>
<dbReference type="NCBIfam" id="NF000658">
    <property type="entry name" value="PRK00029.1"/>
    <property type="match status" value="1"/>
</dbReference>
<evidence type="ECO:0000256" key="1">
    <source>
        <dbReference type="ARBA" id="ARBA00009747"/>
    </source>
</evidence>
<feature type="binding site" evidence="8">
    <location>
        <position position="256"/>
    </location>
    <ligand>
        <name>Mg(2+)</name>
        <dbReference type="ChEBI" id="CHEBI:18420"/>
    </ligand>
</feature>
<dbReference type="Pfam" id="PF02696">
    <property type="entry name" value="SelO"/>
    <property type="match status" value="1"/>
</dbReference>
<feature type="active site" description="Proton acceptor" evidence="8">
    <location>
        <position position="246"/>
    </location>
</feature>
<feature type="binding site" evidence="8">
    <location>
        <position position="247"/>
    </location>
    <ligand>
        <name>Mg(2+)</name>
        <dbReference type="ChEBI" id="CHEBI:18420"/>
    </ligand>
</feature>
<comment type="cofactor">
    <cofactor evidence="8">
        <name>Mg(2+)</name>
        <dbReference type="ChEBI" id="CHEBI:18420"/>
    </cofactor>
    <cofactor evidence="8">
        <name>Mn(2+)</name>
        <dbReference type="ChEBI" id="CHEBI:29035"/>
    </cofactor>
</comment>
<dbReference type="GO" id="GO:0070733">
    <property type="term" value="F:AMPylase activity"/>
    <property type="evidence" value="ECO:0007669"/>
    <property type="project" value="UniProtKB-EC"/>
</dbReference>
<keyword evidence="8" id="KW-0464">Manganese</keyword>
<sequence length="474" mass="51903">MQLANHYATLPPRFFARMDPSALSAPRLLKLNEGLARDLGLDPDWLAGPEGVALLAGSAFPPGVTPIATAYAGHQFGQFVPVLGDGRALLLGDGVDVHGRPYEIQLKGSGPTPFSRRGDGRAALGPVLREYLVSEAMAALGVPTTRTLAAVATGESVIRDTLRPGAVLARVASSHIRVGSFQYFAARQDEEGLRALADFAIARHYPDLVGREDRYLAFFDAVVSAQAELIARWMSLGFIHGVMNTDNMTVSGETIDYGPCAFLDEYNPAKVFSSIDQGGRYAYANQPQIAMWNLARLAETLVPLIDADPQAAVDRLQPVLMTFRERYEKAADVLMHRKLGLETDEPDDRRLISDWLDLLRVASADFTWSFRRLADPEPDFPDLDGFAAWRARWDARLASEGCAPSDARVKMRRVNPAVIPRNHRIEAVIEAAEKGDFGPFEALLAAVTTPFADDPDYERPPLVAERVRATFCGT</sequence>
<keyword evidence="4 8" id="KW-0479">Metal-binding</keyword>
<dbReference type="PANTHER" id="PTHR32057">
    <property type="entry name" value="PROTEIN ADENYLYLTRANSFERASE SELO, MITOCHONDRIAL"/>
    <property type="match status" value="1"/>
</dbReference>
<dbReference type="AlphaFoldDB" id="A0A7W4JPV5"/>
<dbReference type="PANTHER" id="PTHR32057:SF14">
    <property type="entry name" value="PROTEIN ADENYLYLTRANSFERASE SELO, MITOCHONDRIAL"/>
    <property type="match status" value="1"/>
</dbReference>
<dbReference type="HAMAP" id="MF_00692">
    <property type="entry name" value="SelO"/>
    <property type="match status" value="1"/>
</dbReference>
<feature type="binding site" evidence="8">
    <location>
        <position position="84"/>
    </location>
    <ligand>
        <name>ATP</name>
        <dbReference type="ChEBI" id="CHEBI:30616"/>
    </ligand>
</feature>
<dbReference type="GO" id="GO:0000287">
    <property type="term" value="F:magnesium ion binding"/>
    <property type="evidence" value="ECO:0007669"/>
    <property type="project" value="UniProtKB-UniRule"/>
</dbReference>
<evidence type="ECO:0000256" key="2">
    <source>
        <dbReference type="ARBA" id="ARBA00022679"/>
    </source>
</evidence>
<proteinExistence type="inferred from homology"/>
<keyword evidence="10" id="KW-1185">Reference proteome</keyword>
<gene>
    <name evidence="8" type="primary">ydiU</name>
    <name evidence="8" type="synonym">selO</name>
    <name evidence="9" type="ORF">HLH34_01670</name>
</gene>
<name>A0A7W4JPV5_9PROT</name>
<evidence type="ECO:0000256" key="7">
    <source>
        <dbReference type="ARBA" id="ARBA00022842"/>
    </source>
</evidence>
<feature type="binding site" evidence="8">
    <location>
        <position position="170"/>
    </location>
    <ligand>
        <name>ATP</name>
        <dbReference type="ChEBI" id="CHEBI:30616"/>
    </ligand>
</feature>
<comment type="function">
    <text evidence="8">Nucleotidyltransferase involved in the post-translational modification of proteins. It can catalyze the addition of adenosine monophosphate (AMP) or uridine monophosphate (UMP) to a protein, resulting in modifications known as AMPylation and UMPylation.</text>
</comment>
<dbReference type="GO" id="GO:0030145">
    <property type="term" value="F:manganese ion binding"/>
    <property type="evidence" value="ECO:0007669"/>
    <property type="project" value="UniProtKB-UniRule"/>
</dbReference>
<comment type="catalytic activity">
    <reaction evidence="8">
        <text>L-histidyl-[protein] + UTP = N(tele)-(5'-uridylyl)-L-histidyl-[protein] + diphosphate</text>
        <dbReference type="Rhea" id="RHEA:83891"/>
        <dbReference type="Rhea" id="RHEA-COMP:9745"/>
        <dbReference type="Rhea" id="RHEA-COMP:20239"/>
        <dbReference type="ChEBI" id="CHEBI:29979"/>
        <dbReference type="ChEBI" id="CHEBI:33019"/>
        <dbReference type="ChEBI" id="CHEBI:46398"/>
        <dbReference type="ChEBI" id="CHEBI:233474"/>
    </reaction>
</comment>
<comment type="catalytic activity">
    <reaction evidence="8">
        <text>L-threonyl-[protein] + ATP = 3-O-(5'-adenylyl)-L-threonyl-[protein] + diphosphate</text>
        <dbReference type="Rhea" id="RHEA:54292"/>
        <dbReference type="Rhea" id="RHEA-COMP:11060"/>
        <dbReference type="Rhea" id="RHEA-COMP:13847"/>
        <dbReference type="ChEBI" id="CHEBI:30013"/>
        <dbReference type="ChEBI" id="CHEBI:30616"/>
        <dbReference type="ChEBI" id="CHEBI:33019"/>
        <dbReference type="ChEBI" id="CHEBI:138113"/>
        <dbReference type="EC" id="2.7.7.108"/>
    </reaction>
</comment>
<dbReference type="EC" id="2.7.7.108" evidence="8"/>
<dbReference type="InterPro" id="IPR003846">
    <property type="entry name" value="SelO"/>
</dbReference>
<feature type="binding site" evidence="8">
    <location>
        <position position="107"/>
    </location>
    <ligand>
        <name>ATP</name>
        <dbReference type="ChEBI" id="CHEBI:30616"/>
    </ligand>
</feature>
<keyword evidence="5 8" id="KW-0547">Nucleotide-binding</keyword>
<feature type="binding site" evidence="8">
    <location>
        <position position="87"/>
    </location>
    <ligand>
        <name>ATP</name>
        <dbReference type="ChEBI" id="CHEBI:30616"/>
    </ligand>
</feature>
<evidence type="ECO:0000256" key="6">
    <source>
        <dbReference type="ARBA" id="ARBA00022840"/>
    </source>
</evidence>
<organism evidence="9 10">
    <name type="scientific">Gluconacetobacter azotocaptans</name>
    <dbReference type="NCBI Taxonomy" id="142834"/>
    <lineage>
        <taxon>Bacteria</taxon>
        <taxon>Pseudomonadati</taxon>
        <taxon>Pseudomonadota</taxon>
        <taxon>Alphaproteobacteria</taxon>
        <taxon>Acetobacterales</taxon>
        <taxon>Acetobacteraceae</taxon>
        <taxon>Gluconacetobacter</taxon>
    </lineage>
</organism>
<keyword evidence="6 8" id="KW-0067">ATP-binding</keyword>
<dbReference type="EMBL" id="JABEQF010000001">
    <property type="protein sequence ID" value="MBB2188673.1"/>
    <property type="molecule type" value="Genomic_DNA"/>
</dbReference>
<comment type="catalytic activity">
    <reaction evidence="8">
        <text>L-tyrosyl-[protein] + UTP = O-(5'-uridylyl)-L-tyrosyl-[protein] + diphosphate</text>
        <dbReference type="Rhea" id="RHEA:83887"/>
        <dbReference type="Rhea" id="RHEA-COMP:10136"/>
        <dbReference type="Rhea" id="RHEA-COMP:20238"/>
        <dbReference type="ChEBI" id="CHEBI:33019"/>
        <dbReference type="ChEBI" id="CHEBI:46398"/>
        <dbReference type="ChEBI" id="CHEBI:46858"/>
        <dbReference type="ChEBI" id="CHEBI:90602"/>
    </reaction>
</comment>
<keyword evidence="2 8" id="KW-0808">Transferase</keyword>
<evidence type="ECO:0000256" key="5">
    <source>
        <dbReference type="ARBA" id="ARBA00022741"/>
    </source>
</evidence>
<keyword evidence="7 8" id="KW-0460">Magnesium</keyword>
<comment type="catalytic activity">
    <reaction evidence="8">
        <text>L-seryl-[protein] + ATP = 3-O-(5'-adenylyl)-L-seryl-[protein] + diphosphate</text>
        <dbReference type="Rhea" id="RHEA:58120"/>
        <dbReference type="Rhea" id="RHEA-COMP:9863"/>
        <dbReference type="Rhea" id="RHEA-COMP:15073"/>
        <dbReference type="ChEBI" id="CHEBI:29999"/>
        <dbReference type="ChEBI" id="CHEBI:30616"/>
        <dbReference type="ChEBI" id="CHEBI:33019"/>
        <dbReference type="ChEBI" id="CHEBI:142516"/>
        <dbReference type="EC" id="2.7.7.108"/>
    </reaction>
</comment>
<dbReference type="EC" id="2.7.7.-" evidence="8"/>
<reference evidence="9 10" key="1">
    <citation type="submission" date="2020-04" db="EMBL/GenBank/DDBJ databases">
        <title>Description of novel Gluconacetobacter.</title>
        <authorList>
            <person name="Sombolestani A."/>
        </authorList>
    </citation>
    <scope>NUCLEOTIDE SEQUENCE [LARGE SCALE GENOMIC DNA]</scope>
    <source>
        <strain evidence="9 10">LMG 21311</strain>
    </source>
</reference>
<dbReference type="Proteomes" id="UP000555756">
    <property type="component" value="Unassembled WGS sequence"/>
</dbReference>
<evidence type="ECO:0000256" key="4">
    <source>
        <dbReference type="ARBA" id="ARBA00022723"/>
    </source>
</evidence>
<feature type="binding site" evidence="8">
    <location>
        <position position="119"/>
    </location>
    <ligand>
        <name>ATP</name>
        <dbReference type="ChEBI" id="CHEBI:30616"/>
    </ligand>
</feature>
<feature type="binding site" evidence="8">
    <location>
        <position position="256"/>
    </location>
    <ligand>
        <name>ATP</name>
        <dbReference type="ChEBI" id="CHEBI:30616"/>
    </ligand>
</feature>
<evidence type="ECO:0000256" key="8">
    <source>
        <dbReference type="HAMAP-Rule" id="MF_00692"/>
    </source>
</evidence>
<comment type="catalytic activity">
    <reaction evidence="8">
        <text>L-tyrosyl-[protein] + ATP = O-(5'-adenylyl)-L-tyrosyl-[protein] + diphosphate</text>
        <dbReference type="Rhea" id="RHEA:54288"/>
        <dbReference type="Rhea" id="RHEA-COMP:10136"/>
        <dbReference type="Rhea" id="RHEA-COMP:13846"/>
        <dbReference type="ChEBI" id="CHEBI:30616"/>
        <dbReference type="ChEBI" id="CHEBI:33019"/>
        <dbReference type="ChEBI" id="CHEBI:46858"/>
        <dbReference type="ChEBI" id="CHEBI:83624"/>
        <dbReference type="EC" id="2.7.7.108"/>
    </reaction>
</comment>
<feature type="binding site" evidence="8">
    <location>
        <position position="120"/>
    </location>
    <ligand>
        <name>ATP</name>
        <dbReference type="ChEBI" id="CHEBI:30616"/>
    </ligand>
</feature>